<keyword evidence="8 11" id="KW-1015">Disulfide bond</keyword>
<evidence type="ECO:0000256" key="3">
    <source>
        <dbReference type="ARBA" id="ARBA00022583"/>
    </source>
</evidence>
<dbReference type="Pfam" id="PF00057">
    <property type="entry name" value="Ldl_recept_a"/>
    <property type="match status" value="5"/>
</dbReference>
<dbReference type="InterPro" id="IPR011042">
    <property type="entry name" value="6-blade_b-propeller_TolB-like"/>
</dbReference>
<evidence type="ECO:0000256" key="11">
    <source>
        <dbReference type="PROSITE-ProRule" id="PRU00124"/>
    </source>
</evidence>
<comment type="subcellular location">
    <subcellularLocation>
        <location evidence="1">Membrane</location>
        <topology evidence="1">Single-pass membrane protein</topology>
    </subcellularLocation>
</comment>
<feature type="signal peptide" evidence="14">
    <location>
        <begin position="1"/>
        <end position="23"/>
    </location>
</feature>
<keyword evidence="7 13" id="KW-0472">Membrane</keyword>
<dbReference type="Gene3D" id="4.10.400.10">
    <property type="entry name" value="Low-density Lipoprotein Receptor"/>
    <property type="match status" value="5"/>
</dbReference>
<dbReference type="InterPro" id="IPR051221">
    <property type="entry name" value="LDLR-related"/>
</dbReference>
<evidence type="ECO:0000259" key="15">
    <source>
        <dbReference type="SMART" id="SM00181"/>
    </source>
</evidence>
<evidence type="ECO:0000256" key="13">
    <source>
        <dbReference type="SAM" id="Phobius"/>
    </source>
</evidence>
<dbReference type="GO" id="GO:0016324">
    <property type="term" value="C:apical plasma membrane"/>
    <property type="evidence" value="ECO:0007669"/>
    <property type="project" value="TreeGrafter"/>
</dbReference>
<keyword evidence="17" id="KW-1185">Reference proteome</keyword>
<feature type="domain" description="EGF-like" evidence="15">
    <location>
        <begin position="359"/>
        <end position="397"/>
    </location>
</feature>
<keyword evidence="5" id="KW-0677">Repeat</keyword>
<feature type="domain" description="EGF-like" evidence="15">
    <location>
        <begin position="721"/>
        <end position="765"/>
    </location>
</feature>
<evidence type="ECO:0000256" key="14">
    <source>
        <dbReference type="SAM" id="SignalP"/>
    </source>
</evidence>
<dbReference type="PANTHER" id="PTHR22722">
    <property type="entry name" value="LOW-DENSITY LIPOPROTEIN RECEPTOR-RELATED PROTEIN 2-RELATED"/>
    <property type="match status" value="1"/>
</dbReference>
<dbReference type="PROSITE" id="PS01209">
    <property type="entry name" value="LDLRA_1"/>
    <property type="match status" value="2"/>
</dbReference>
<evidence type="ECO:0000256" key="10">
    <source>
        <dbReference type="ARBA" id="ARBA00023180"/>
    </source>
</evidence>
<dbReference type="PROSITE" id="PS51120">
    <property type="entry name" value="LDLRB"/>
    <property type="match status" value="1"/>
</dbReference>
<protein>
    <recommendedName>
        <fullName evidence="15">EGF-like domain-containing protein</fullName>
    </recommendedName>
</protein>
<feature type="disulfide bond" evidence="11">
    <location>
        <begin position="53"/>
        <end position="68"/>
    </location>
</feature>
<feature type="repeat" description="LDL-receptor class B" evidence="12">
    <location>
        <begin position="587"/>
        <end position="630"/>
    </location>
</feature>
<sequence>MQRSWQPHVVFLLLLLNCHSAYLFENISLVYKSRCLHGFSCDQTRCLKLSFRCDGKYDCVDRTDELHCDPCKSEQVQCLDGACIQRSSLCDRIKDCSEGEDENPDFCLKQKCPGEFLCRVTLADCVKRPCSNRVLCPDYTDQAEEFCSPVNNTQPSPVKCSQTEFSCLNRLQCIHEIYHCDGYRDCEDGSDEFDCDTKQVELFSSNEFVCQGGLSIPKDWVCDQKVDCPLGDDEQVGPTTRSNCTITMFSSEAESQSTICPSGTFACGTISTIDKTHCIPTEKVCDGVYDCPDYTDETTDCASPCDEQTQFFCHIAKTDDLRSHDPICISRVEVCDGYPNCPNGDDEATGPRTGCESLNCTIRNGGCSQLCTVIGGRVKCDCHSGYIRSPDNPRVCIAIGEIRILYVDNGQLYGRDLKDTSPSRMLQIKIDPNDLTEQITWTHTHFSQSRSNPLNRMLWSEMGDFDYSLKPSSDGSTQLSFIFAHNGEWSGLFGISAKSNTEPKLGSGMLALDSLWTLFVHDSNTSPRIIPHSFTIAFDWVHDLVYWTNGVLRTIGVIDRKRGWRKTLAELPAPSQPLGIVVDPRFGRLYWVNRGRTMAIEVMDMDGQNRRSLVTGNLVSPGSLSLDYERNELYWTDGRRGVVEAYDLKNRERRVVIQSTKYYPAWIAVFEDWVYWTDRKVKSLMRANKFTGSNVQNLFHLDNPLSFRIQHDLLRPTWVDRCAQNVCEQLCLPVPLRLTHNYSAPYGCACADDWVAVEHKPNRCIRLSNNTQGKNHNETFHRLRIKPSSANDDMEEKRSPSSALIILLIVVFASCSLGLSMACLGHYTYHKYVHGSAMERAANGSMGSVKLNRKTNSTDLLDASEQAILNQTNCNV</sequence>
<dbReference type="SUPFAM" id="SSF57424">
    <property type="entry name" value="LDL receptor-like module"/>
    <property type="match status" value="5"/>
</dbReference>
<organism evidence="16 17">
    <name type="scientific">Paragonimus skrjabini miyazakii</name>
    <dbReference type="NCBI Taxonomy" id="59628"/>
    <lineage>
        <taxon>Eukaryota</taxon>
        <taxon>Metazoa</taxon>
        <taxon>Spiralia</taxon>
        <taxon>Lophotrochozoa</taxon>
        <taxon>Platyhelminthes</taxon>
        <taxon>Trematoda</taxon>
        <taxon>Digenea</taxon>
        <taxon>Plagiorchiida</taxon>
        <taxon>Troglotremata</taxon>
        <taxon>Troglotrematidae</taxon>
        <taxon>Paragonimus</taxon>
    </lineage>
</organism>
<dbReference type="PRINTS" id="PR00261">
    <property type="entry name" value="LDLRECEPTOR"/>
</dbReference>
<evidence type="ECO:0000256" key="8">
    <source>
        <dbReference type="ARBA" id="ARBA00023157"/>
    </source>
</evidence>
<dbReference type="Pfam" id="PF00058">
    <property type="entry name" value="Ldl_recept_b"/>
    <property type="match status" value="1"/>
</dbReference>
<dbReference type="InterPro" id="IPR000742">
    <property type="entry name" value="EGF"/>
</dbReference>
<keyword evidence="2" id="KW-0245">EGF-like domain</keyword>
<dbReference type="EMBL" id="JTDE01002486">
    <property type="protein sequence ID" value="KAF7257299.1"/>
    <property type="molecule type" value="Genomic_DNA"/>
</dbReference>
<dbReference type="SMART" id="SM00181">
    <property type="entry name" value="EGF"/>
    <property type="match status" value="2"/>
</dbReference>
<proteinExistence type="predicted"/>
<feature type="chain" id="PRO_5035906076" description="EGF-like domain-containing protein" evidence="14">
    <location>
        <begin position="24"/>
        <end position="876"/>
    </location>
</feature>
<keyword evidence="4 13" id="KW-0812">Transmembrane</keyword>
<evidence type="ECO:0000256" key="1">
    <source>
        <dbReference type="ARBA" id="ARBA00004167"/>
    </source>
</evidence>
<dbReference type="InterPro" id="IPR002172">
    <property type="entry name" value="LDrepeatLR_classA_rpt"/>
</dbReference>
<dbReference type="Proteomes" id="UP000822476">
    <property type="component" value="Unassembled WGS sequence"/>
</dbReference>
<dbReference type="Gene3D" id="2.120.10.30">
    <property type="entry name" value="TolB, C-terminal domain"/>
    <property type="match status" value="1"/>
</dbReference>
<feature type="disulfide bond" evidence="11">
    <location>
        <begin position="71"/>
        <end position="83"/>
    </location>
</feature>
<name>A0A8S9YQR4_9TREM</name>
<gene>
    <name evidence="16" type="ORF">EG68_04872</name>
</gene>
<keyword evidence="10" id="KW-0325">Glycoprotein</keyword>
<dbReference type="SUPFAM" id="SSF57196">
    <property type="entry name" value="EGF/Laminin"/>
    <property type="match status" value="1"/>
</dbReference>
<feature type="disulfide bond" evidence="11">
    <location>
        <begin position="41"/>
        <end position="59"/>
    </location>
</feature>
<dbReference type="PROSITE" id="PS50068">
    <property type="entry name" value="LDLRA_2"/>
    <property type="match status" value="6"/>
</dbReference>
<feature type="disulfide bond" evidence="11">
    <location>
        <begin position="78"/>
        <end position="96"/>
    </location>
</feature>
<dbReference type="GO" id="GO:0043235">
    <property type="term" value="C:receptor complex"/>
    <property type="evidence" value="ECO:0007669"/>
    <property type="project" value="TreeGrafter"/>
</dbReference>
<keyword evidence="6 13" id="KW-1133">Transmembrane helix</keyword>
<keyword evidence="3" id="KW-0254">Endocytosis</keyword>
<comment type="caution">
    <text evidence="16">The sequence shown here is derived from an EMBL/GenBank/DDBJ whole genome shotgun (WGS) entry which is preliminary data.</text>
</comment>
<dbReference type="InterPro" id="IPR000033">
    <property type="entry name" value="LDLR_classB_rpt"/>
</dbReference>
<keyword evidence="9" id="KW-0675">Receptor</keyword>
<feature type="disulfide bond" evidence="11">
    <location>
        <begin position="180"/>
        <end position="195"/>
    </location>
</feature>
<feature type="disulfide bond" evidence="11">
    <location>
        <begin position="210"/>
        <end position="228"/>
    </location>
</feature>
<dbReference type="SMART" id="SM00192">
    <property type="entry name" value="LDLa"/>
    <property type="match status" value="6"/>
</dbReference>
<evidence type="ECO:0000256" key="12">
    <source>
        <dbReference type="PROSITE-ProRule" id="PRU00461"/>
    </source>
</evidence>
<dbReference type="Gene3D" id="2.10.25.10">
    <property type="entry name" value="Laminin"/>
    <property type="match status" value="2"/>
</dbReference>
<dbReference type="GO" id="GO:0006898">
    <property type="term" value="P:receptor-mediated endocytosis"/>
    <property type="evidence" value="ECO:0007669"/>
    <property type="project" value="TreeGrafter"/>
</dbReference>
<evidence type="ECO:0000256" key="9">
    <source>
        <dbReference type="ARBA" id="ARBA00023170"/>
    </source>
</evidence>
<evidence type="ECO:0000256" key="2">
    <source>
        <dbReference type="ARBA" id="ARBA00022536"/>
    </source>
</evidence>
<evidence type="ECO:0000313" key="16">
    <source>
        <dbReference type="EMBL" id="KAF7257299.1"/>
    </source>
</evidence>
<keyword evidence="14" id="KW-0732">Signal</keyword>
<dbReference type="CDD" id="cd00112">
    <property type="entry name" value="LDLa"/>
    <property type="match status" value="5"/>
</dbReference>
<dbReference type="InterPro" id="IPR023415">
    <property type="entry name" value="LDLR_class-A_CS"/>
</dbReference>
<reference evidence="16" key="1">
    <citation type="submission" date="2019-07" db="EMBL/GenBank/DDBJ databases">
        <title>Annotation for the trematode Paragonimus miyazaki's.</title>
        <authorList>
            <person name="Choi Y.-J."/>
        </authorList>
    </citation>
    <scope>NUCLEOTIDE SEQUENCE</scope>
    <source>
        <strain evidence="16">Japan</strain>
    </source>
</reference>
<evidence type="ECO:0000256" key="7">
    <source>
        <dbReference type="ARBA" id="ARBA00023136"/>
    </source>
</evidence>
<dbReference type="SUPFAM" id="SSF63825">
    <property type="entry name" value="YWTD domain"/>
    <property type="match status" value="1"/>
</dbReference>
<feature type="transmembrane region" description="Helical" evidence="13">
    <location>
        <begin position="803"/>
        <end position="824"/>
    </location>
</feature>
<dbReference type="InterPro" id="IPR036055">
    <property type="entry name" value="LDL_receptor-like_sf"/>
</dbReference>
<evidence type="ECO:0000256" key="5">
    <source>
        <dbReference type="ARBA" id="ARBA00022737"/>
    </source>
</evidence>
<dbReference type="GO" id="GO:0042562">
    <property type="term" value="F:hormone binding"/>
    <property type="evidence" value="ECO:0007669"/>
    <property type="project" value="TreeGrafter"/>
</dbReference>
<accession>A0A8S9YQR4</accession>
<evidence type="ECO:0000256" key="4">
    <source>
        <dbReference type="ARBA" id="ARBA00022692"/>
    </source>
</evidence>
<evidence type="ECO:0000256" key="6">
    <source>
        <dbReference type="ARBA" id="ARBA00022989"/>
    </source>
</evidence>
<dbReference type="SMART" id="SM00135">
    <property type="entry name" value="LY"/>
    <property type="match status" value="4"/>
</dbReference>
<dbReference type="OrthoDB" id="21182at2759"/>
<comment type="caution">
    <text evidence="11">Lacks conserved residue(s) required for the propagation of feature annotation.</text>
</comment>
<evidence type="ECO:0000313" key="17">
    <source>
        <dbReference type="Proteomes" id="UP000822476"/>
    </source>
</evidence>
<dbReference type="AlphaFoldDB" id="A0A8S9YQR4"/>
<dbReference type="PANTHER" id="PTHR22722:SF14">
    <property type="entry name" value="MEGALIN, ISOFORM A"/>
    <property type="match status" value="1"/>
</dbReference>